<feature type="domain" description="HTH araC/xylS-type" evidence="5">
    <location>
        <begin position="462"/>
        <end position="574"/>
    </location>
</feature>
<evidence type="ECO:0000256" key="1">
    <source>
        <dbReference type="ARBA" id="ARBA00023015"/>
    </source>
</evidence>
<dbReference type="Pfam" id="PF12833">
    <property type="entry name" value="HTH_18"/>
    <property type="match status" value="1"/>
</dbReference>
<dbReference type="OrthoDB" id="5295174at2"/>
<dbReference type="GO" id="GO:0043565">
    <property type="term" value="F:sequence-specific DNA binding"/>
    <property type="evidence" value="ECO:0007669"/>
    <property type="project" value="InterPro"/>
</dbReference>
<protein>
    <submittedName>
        <fullName evidence="6">Helix-turn-helix protein</fullName>
    </submittedName>
</protein>
<evidence type="ECO:0000256" key="3">
    <source>
        <dbReference type="ARBA" id="ARBA00023163"/>
    </source>
</evidence>
<dbReference type="EMBL" id="SGXE01000001">
    <property type="protein sequence ID" value="RZS99452.1"/>
    <property type="molecule type" value="Genomic_DNA"/>
</dbReference>
<keyword evidence="4" id="KW-1133">Transmembrane helix</keyword>
<dbReference type="SMART" id="SM00342">
    <property type="entry name" value="HTH_ARAC"/>
    <property type="match status" value="1"/>
</dbReference>
<name>A0A4Q7PKG7_9FLAO</name>
<evidence type="ECO:0000259" key="5">
    <source>
        <dbReference type="PROSITE" id="PS01124"/>
    </source>
</evidence>
<feature type="transmembrane region" description="Helical" evidence="4">
    <location>
        <begin position="398"/>
        <end position="416"/>
    </location>
</feature>
<sequence>MSVSQLSLFLDRKYAKLVMYMLVFFLLAITVKAQDQEQKTSGSVNGAIEELIKKETDRQRKIQLAHQYTTAIKKDNDPIALADTYLFLTEAFTHSKRAVAYADSIIQVTKDLKDNTIYPAEGYLQKGIQLYYTADYDRALENYLIADNYYKNQENFFKQLVIRHYVGILKNNTNEFNEAFLIFKENIKFFEEEKNKKRYKKQYLKSLYALANGFILLEKLDSAEHYSRLGLKASIDSDKYLYPHFLLAFSGTKILQKKYKTALDSLLKCEKVIPDNKKISLCRNYQRISYVYDSLNIEDKSLKYLYKIDSVYQKEPQVILQAETAYQILLKKYQNKGNKDKQLEIIEKLLVVDSIIKRRPKNLSRKIVEQYETPKLLGQKEKLIKELEEDQSLSNTTISILGLFSLALVLGVFYFARKNIVNKKRYQALIAQQPKDIQESKIEVEVAPETKEVIKKATDLPEDLVNTILERLAHFEASKKFINKQYTLSSLAKELNTNSAYLSKIINAEKQTSFAHYINKLRVDYAVAKLKEDSVLRSYTIKAIASEFGFNTAQSFSNAFYKQTGIYPSFFIKQLEKNTGNQ</sequence>
<reference evidence="6 7" key="1">
    <citation type="submission" date="2019-02" db="EMBL/GenBank/DDBJ databases">
        <title>Genomic Encyclopedia of Type Strains, Phase IV (KMG-IV): sequencing the most valuable type-strain genomes for metagenomic binning, comparative biology and taxonomic classification.</title>
        <authorList>
            <person name="Goeker M."/>
        </authorList>
    </citation>
    <scope>NUCLEOTIDE SEQUENCE [LARGE SCALE GENOMIC DNA]</scope>
    <source>
        <strain evidence="6 7">DSM 17196</strain>
    </source>
</reference>
<keyword evidence="1" id="KW-0805">Transcription regulation</keyword>
<dbReference type="PROSITE" id="PS01124">
    <property type="entry name" value="HTH_ARAC_FAMILY_2"/>
    <property type="match status" value="1"/>
</dbReference>
<accession>A0A4Q7PKG7</accession>
<keyword evidence="4" id="KW-0472">Membrane</keyword>
<dbReference type="InterPro" id="IPR009057">
    <property type="entry name" value="Homeodomain-like_sf"/>
</dbReference>
<organism evidence="6 7">
    <name type="scientific">Aquimarina brevivitae</name>
    <dbReference type="NCBI Taxonomy" id="323412"/>
    <lineage>
        <taxon>Bacteria</taxon>
        <taxon>Pseudomonadati</taxon>
        <taxon>Bacteroidota</taxon>
        <taxon>Flavobacteriia</taxon>
        <taxon>Flavobacteriales</taxon>
        <taxon>Flavobacteriaceae</taxon>
        <taxon>Aquimarina</taxon>
    </lineage>
</organism>
<evidence type="ECO:0000256" key="4">
    <source>
        <dbReference type="SAM" id="Phobius"/>
    </source>
</evidence>
<dbReference type="SUPFAM" id="SSF48452">
    <property type="entry name" value="TPR-like"/>
    <property type="match status" value="1"/>
</dbReference>
<evidence type="ECO:0000313" key="7">
    <source>
        <dbReference type="Proteomes" id="UP000292262"/>
    </source>
</evidence>
<keyword evidence="7" id="KW-1185">Reference proteome</keyword>
<comment type="caution">
    <text evidence="6">The sequence shown here is derived from an EMBL/GenBank/DDBJ whole genome shotgun (WGS) entry which is preliminary data.</text>
</comment>
<dbReference type="InterPro" id="IPR011990">
    <property type="entry name" value="TPR-like_helical_dom_sf"/>
</dbReference>
<gene>
    <name evidence="6" type="ORF">EV197_0662</name>
</gene>
<evidence type="ECO:0000256" key="2">
    <source>
        <dbReference type="ARBA" id="ARBA00023125"/>
    </source>
</evidence>
<evidence type="ECO:0000313" key="6">
    <source>
        <dbReference type="EMBL" id="RZS99452.1"/>
    </source>
</evidence>
<keyword evidence="3" id="KW-0804">Transcription</keyword>
<dbReference type="AlphaFoldDB" id="A0A4Q7PKG7"/>
<dbReference type="RefSeq" id="WP_130285291.1">
    <property type="nucleotide sequence ID" value="NZ_SGXE01000001.1"/>
</dbReference>
<dbReference type="SUPFAM" id="SSF46689">
    <property type="entry name" value="Homeodomain-like"/>
    <property type="match status" value="1"/>
</dbReference>
<proteinExistence type="predicted"/>
<dbReference type="Gene3D" id="1.10.10.60">
    <property type="entry name" value="Homeodomain-like"/>
    <property type="match status" value="2"/>
</dbReference>
<keyword evidence="4" id="KW-0812">Transmembrane</keyword>
<dbReference type="InterPro" id="IPR018060">
    <property type="entry name" value="HTH_AraC"/>
</dbReference>
<dbReference type="PANTHER" id="PTHR43280">
    <property type="entry name" value="ARAC-FAMILY TRANSCRIPTIONAL REGULATOR"/>
    <property type="match status" value="1"/>
</dbReference>
<keyword evidence="2" id="KW-0238">DNA-binding</keyword>
<dbReference type="Proteomes" id="UP000292262">
    <property type="component" value="Unassembled WGS sequence"/>
</dbReference>
<dbReference type="PANTHER" id="PTHR43280:SF2">
    <property type="entry name" value="HTH-TYPE TRANSCRIPTIONAL REGULATOR EXSA"/>
    <property type="match status" value="1"/>
</dbReference>
<dbReference type="GO" id="GO:0003700">
    <property type="term" value="F:DNA-binding transcription factor activity"/>
    <property type="evidence" value="ECO:0007669"/>
    <property type="project" value="InterPro"/>
</dbReference>